<feature type="transmembrane region" description="Helical" evidence="5">
    <location>
        <begin position="261"/>
        <end position="279"/>
    </location>
</feature>
<proteinExistence type="inferred from homology"/>
<evidence type="ECO:0000256" key="3">
    <source>
        <dbReference type="ARBA" id="ARBA00022989"/>
    </source>
</evidence>
<reference evidence="8" key="1">
    <citation type="journal article" date="2019" name="Int. J. Syst. Evol. Microbiol.">
        <title>The Global Catalogue of Microorganisms (GCM) 10K type strain sequencing project: providing services to taxonomists for standard genome sequencing and annotation.</title>
        <authorList>
            <consortium name="The Broad Institute Genomics Platform"/>
            <consortium name="The Broad Institute Genome Sequencing Center for Infectious Disease"/>
            <person name="Wu L."/>
            <person name="Ma J."/>
        </authorList>
    </citation>
    <scope>NUCLEOTIDE SEQUENCE [LARGE SCALE GENOMIC DNA]</scope>
    <source>
        <strain evidence="8">JCM 3367</strain>
    </source>
</reference>
<feature type="transmembrane region" description="Helical" evidence="5">
    <location>
        <begin position="291"/>
        <end position="312"/>
    </location>
</feature>
<feature type="transmembrane region" description="Helical" evidence="5">
    <location>
        <begin position="169"/>
        <end position="192"/>
    </location>
</feature>
<sequence length="988" mass="107828">MVTPRNPLPRVSRRGRATFIVGTAGFLIFSLISWAVRAYTDWLWFDEVRFTGVFGQVLSTRVALFLAVGAAMALVVGGNLYLAFRLRPLLRPHSEEQATLERYRMIMTPRVRQWIGGLAVAVGLFAGMSAQAHWPQWLLFRNRQPFGVKDPEFGVDVGFYVFAYPFWRYLLGLLFTALVLSLLGALAVHYLYGGVRLQGIGDRMTSAARTHLATLVALFVLGKAAAYFLDRRGLLLGYNEGTNLFGAGYTDINALLPAKEILAYISIVVAIAIIVFSFAGARNLVWPGMALALLGVSAVAIGGVYPAAVQFFTVKPSVQNKEAEFIGRSIEATRAAYGLGAATSTRYSATNQVPRATLGTDRAVVPNARLLDPELVSETYTALQQVRNVYDFGPKLDIDRYTINGQTQDYVVGVREVSDEQLTGAQRQWQNRHTVYTHGYGLVAAPANRVCNGLPFFVSGFLSEQTTAADNPCAEKTDQIKVAQPRVYYGEQLPPYAIVGQTDPDRKVEFDRPLSSREQQPGQDDQVNYTYTGVGGIEVGSLSRRLLYSIALGEGNFLLSNAVNDNSKLLYVREPRERVQKVAPFLTLDGDPYPAVIDGRIQWIVDGYTTAATYPYAQVVDLEAATRDELTGRGSTLALKRQNVNYIRNSVKATVDAYDGTVTLYQFDETDPVLKAWNAAFGGKLIKPRSEIPPALMAHLRYPADLFKVQRNLISRFHVTDPIRFFRESDMWQVPNAPDNPDSNLKQPPYYLLTQLPGQKGARFQLTSAVSPTNRQNLAALISGSYDEAGKPVLETFELPSESVVAGPIQIHQQMISPPEIRRQLSQLTADNKAVVEYGNLLALPIDNGLLYVEPVYVKSTSNRQAYPLLQSVLLSYGDGGKYVTLAPTLEQGIQNLIALGKGQAPPPSAGPDTPAPPSGPTTPAPSAPTGDVATAVAELDRAIAEVKAAQASGDFVRYGRALAALDAAMARYKAAQAAPRPAPTTGG</sequence>
<evidence type="ECO:0000256" key="4">
    <source>
        <dbReference type="ARBA" id="ARBA00023136"/>
    </source>
</evidence>
<comment type="caution">
    <text evidence="5">Lacks conserved residue(s) required for the propagation of feature annotation.</text>
</comment>
<keyword evidence="2 5" id="KW-0812">Transmembrane</keyword>
<comment type="caution">
    <text evidence="7">The sequence shown here is derived from an EMBL/GenBank/DDBJ whole genome shotgun (WGS) entry which is preliminary data.</text>
</comment>
<dbReference type="PANTHER" id="PTHR39344:SF1">
    <property type="entry name" value="UPF0182 PROTEIN SLL1060"/>
    <property type="match status" value="1"/>
</dbReference>
<evidence type="ECO:0000313" key="8">
    <source>
        <dbReference type="Proteomes" id="UP001499978"/>
    </source>
</evidence>
<accession>A0ABP6AHH6</accession>
<feature type="transmembrane region" description="Helical" evidence="5">
    <location>
        <begin position="212"/>
        <end position="229"/>
    </location>
</feature>
<evidence type="ECO:0000256" key="5">
    <source>
        <dbReference type="HAMAP-Rule" id="MF_01600"/>
    </source>
</evidence>
<keyword evidence="8" id="KW-1185">Reference proteome</keyword>
<dbReference type="Proteomes" id="UP001499978">
    <property type="component" value="Unassembled WGS sequence"/>
</dbReference>
<comment type="similarity">
    <text evidence="5">Belongs to the UPF0182 family.</text>
</comment>
<dbReference type="HAMAP" id="MF_01600">
    <property type="entry name" value="UPF0182"/>
    <property type="match status" value="1"/>
</dbReference>
<keyword evidence="4 5" id="KW-0472">Membrane</keyword>
<feature type="transmembrane region" description="Helical" evidence="5">
    <location>
        <begin position="62"/>
        <end position="84"/>
    </location>
</feature>
<evidence type="ECO:0000256" key="1">
    <source>
        <dbReference type="ARBA" id="ARBA00022475"/>
    </source>
</evidence>
<name>A0ABP6AHH6_9ACTN</name>
<feature type="transmembrane region" description="Helical" evidence="5">
    <location>
        <begin position="114"/>
        <end position="134"/>
    </location>
</feature>
<dbReference type="Pfam" id="PF03699">
    <property type="entry name" value="UPF0182"/>
    <property type="match status" value="1"/>
</dbReference>
<evidence type="ECO:0000256" key="6">
    <source>
        <dbReference type="SAM" id="MobiDB-lite"/>
    </source>
</evidence>
<comment type="subcellular location">
    <subcellularLocation>
        <location evidence="5">Cell membrane</location>
        <topology evidence="5">Multi-pass membrane protein</topology>
    </subcellularLocation>
</comment>
<dbReference type="EMBL" id="BAAARY010000003">
    <property type="protein sequence ID" value="GAA2515374.1"/>
    <property type="molecule type" value="Genomic_DNA"/>
</dbReference>
<keyword evidence="3 5" id="KW-1133">Transmembrane helix</keyword>
<feature type="compositionally biased region" description="Pro residues" evidence="6">
    <location>
        <begin position="905"/>
        <end position="927"/>
    </location>
</feature>
<keyword evidence="1 5" id="KW-1003">Cell membrane</keyword>
<dbReference type="InterPro" id="IPR005372">
    <property type="entry name" value="UPF0182"/>
</dbReference>
<organism evidence="7 8">
    <name type="scientific">Pilimelia columellifera subsp. columellifera</name>
    <dbReference type="NCBI Taxonomy" id="706583"/>
    <lineage>
        <taxon>Bacteria</taxon>
        <taxon>Bacillati</taxon>
        <taxon>Actinomycetota</taxon>
        <taxon>Actinomycetes</taxon>
        <taxon>Micromonosporales</taxon>
        <taxon>Micromonosporaceae</taxon>
        <taxon>Pilimelia</taxon>
    </lineage>
</organism>
<protein>
    <recommendedName>
        <fullName evidence="5">UPF0182 protein GCM10010201_09660</fullName>
    </recommendedName>
</protein>
<feature type="region of interest" description="Disordered" evidence="6">
    <location>
        <begin position="901"/>
        <end position="931"/>
    </location>
</feature>
<evidence type="ECO:0000313" key="7">
    <source>
        <dbReference type="EMBL" id="GAA2515374.1"/>
    </source>
</evidence>
<dbReference type="RefSeq" id="WP_344168858.1">
    <property type="nucleotide sequence ID" value="NZ_BAAARY010000003.1"/>
</dbReference>
<evidence type="ECO:0000256" key="2">
    <source>
        <dbReference type="ARBA" id="ARBA00022692"/>
    </source>
</evidence>
<dbReference type="PANTHER" id="PTHR39344">
    <property type="entry name" value="UPF0182 PROTEIN SLL1060"/>
    <property type="match status" value="1"/>
</dbReference>
<gene>
    <name evidence="7" type="ORF">GCM10010201_09660</name>
</gene>